<dbReference type="EMBL" id="CDOG01000059">
    <property type="protein sequence ID" value="CEN41361.1"/>
    <property type="molecule type" value="Genomic_DNA"/>
</dbReference>
<organism evidence="2 4">
    <name type="scientific">Capnocytophaga cynodegmi</name>
    <dbReference type="NCBI Taxonomy" id="28189"/>
    <lineage>
        <taxon>Bacteria</taxon>
        <taxon>Pseudomonadati</taxon>
        <taxon>Bacteroidota</taxon>
        <taxon>Flavobacteriia</taxon>
        <taxon>Flavobacteriales</taxon>
        <taxon>Flavobacteriaceae</taxon>
        <taxon>Capnocytophaga</taxon>
    </lineage>
</organism>
<gene>
    <name evidence="1" type="ORF">CCYN2B_10072</name>
    <name evidence="2" type="ORF">CCYN74_620001</name>
</gene>
<sequence length="51" mass="6216">MRSFLQKEEIIPNIKQNPRNEQNGNIYFDEELYKNWFKIEGSLRCLIVLKD</sequence>
<protein>
    <submittedName>
        <fullName evidence="2">Uncharacterized protein</fullName>
    </submittedName>
</protein>
<evidence type="ECO:0000313" key="3">
    <source>
        <dbReference type="Proteomes" id="UP000038055"/>
    </source>
</evidence>
<evidence type="ECO:0000313" key="1">
    <source>
        <dbReference type="EMBL" id="CEN32417.1"/>
    </source>
</evidence>
<name>A0A0B7HSY8_9FLAO</name>
<reference evidence="3 4" key="1">
    <citation type="submission" date="2015-01" db="EMBL/GenBank/DDBJ databases">
        <authorList>
            <person name="MANFREDI Pablo"/>
        </authorList>
    </citation>
    <scope>NUCLEOTIDE SEQUENCE [LARGE SCALE GENOMIC DNA]</scope>
    <source>
        <strain evidence="2 4">Ccy74</strain>
        <strain evidence="1 3">Ccyn2B</strain>
    </source>
</reference>
<dbReference type="AlphaFoldDB" id="A0A0B7HSY8"/>
<evidence type="ECO:0000313" key="2">
    <source>
        <dbReference type="EMBL" id="CEN41361.1"/>
    </source>
</evidence>
<dbReference type="Proteomes" id="UP000038055">
    <property type="component" value="Unassembled WGS sequence"/>
</dbReference>
<dbReference type="Proteomes" id="UP000038083">
    <property type="component" value="Unassembled WGS sequence"/>
</dbReference>
<accession>A0A0B7HSY8</accession>
<dbReference type="EMBL" id="CDOD01000001">
    <property type="protein sequence ID" value="CEN32417.1"/>
    <property type="molecule type" value="Genomic_DNA"/>
</dbReference>
<evidence type="ECO:0000313" key="4">
    <source>
        <dbReference type="Proteomes" id="UP000038083"/>
    </source>
</evidence>
<keyword evidence="3" id="KW-1185">Reference proteome</keyword>
<proteinExistence type="predicted"/>